<keyword evidence="3" id="KW-1185">Reference proteome</keyword>
<dbReference type="Pfam" id="PF20246">
    <property type="entry name" value="DUF6601"/>
    <property type="match status" value="1"/>
</dbReference>
<keyword evidence="1" id="KW-1133">Transmembrane helix</keyword>
<evidence type="ECO:0000313" key="2">
    <source>
        <dbReference type="EMBL" id="KAK3898053.1"/>
    </source>
</evidence>
<accession>A0AAN6RPV0</accession>
<feature type="transmembrane region" description="Helical" evidence="1">
    <location>
        <begin position="256"/>
        <end position="275"/>
    </location>
</feature>
<organism evidence="2 3">
    <name type="scientific">Staphylotrichum tortipilum</name>
    <dbReference type="NCBI Taxonomy" id="2831512"/>
    <lineage>
        <taxon>Eukaryota</taxon>
        <taxon>Fungi</taxon>
        <taxon>Dikarya</taxon>
        <taxon>Ascomycota</taxon>
        <taxon>Pezizomycotina</taxon>
        <taxon>Sordariomycetes</taxon>
        <taxon>Sordariomycetidae</taxon>
        <taxon>Sordariales</taxon>
        <taxon>Chaetomiaceae</taxon>
        <taxon>Staphylotrichum</taxon>
    </lineage>
</organism>
<evidence type="ECO:0000313" key="3">
    <source>
        <dbReference type="Proteomes" id="UP001303889"/>
    </source>
</evidence>
<reference evidence="2" key="1">
    <citation type="journal article" date="2023" name="Mol. Phylogenet. Evol.">
        <title>Genome-scale phylogeny and comparative genomics of the fungal order Sordariales.</title>
        <authorList>
            <person name="Hensen N."/>
            <person name="Bonometti L."/>
            <person name="Westerberg I."/>
            <person name="Brannstrom I.O."/>
            <person name="Guillou S."/>
            <person name="Cros-Aarteil S."/>
            <person name="Calhoun S."/>
            <person name="Haridas S."/>
            <person name="Kuo A."/>
            <person name="Mondo S."/>
            <person name="Pangilinan J."/>
            <person name="Riley R."/>
            <person name="LaButti K."/>
            <person name="Andreopoulos B."/>
            <person name="Lipzen A."/>
            <person name="Chen C."/>
            <person name="Yan M."/>
            <person name="Daum C."/>
            <person name="Ng V."/>
            <person name="Clum A."/>
            <person name="Steindorff A."/>
            <person name="Ohm R.A."/>
            <person name="Martin F."/>
            <person name="Silar P."/>
            <person name="Natvig D.O."/>
            <person name="Lalanne C."/>
            <person name="Gautier V."/>
            <person name="Ament-Velasquez S.L."/>
            <person name="Kruys A."/>
            <person name="Hutchinson M.I."/>
            <person name="Powell A.J."/>
            <person name="Barry K."/>
            <person name="Miller A.N."/>
            <person name="Grigoriev I.V."/>
            <person name="Debuchy R."/>
            <person name="Gladieux P."/>
            <person name="Hiltunen Thoren M."/>
            <person name="Johannesson H."/>
        </authorList>
    </citation>
    <scope>NUCLEOTIDE SEQUENCE</scope>
    <source>
        <strain evidence="2">CBS 103.79</strain>
    </source>
</reference>
<dbReference type="InterPro" id="IPR046536">
    <property type="entry name" value="DUF6601"/>
</dbReference>
<evidence type="ECO:0000256" key="1">
    <source>
        <dbReference type="SAM" id="Phobius"/>
    </source>
</evidence>
<keyword evidence="1" id="KW-0472">Membrane</keyword>
<dbReference type="EMBL" id="MU856011">
    <property type="protein sequence ID" value="KAK3898053.1"/>
    <property type="molecule type" value="Genomic_DNA"/>
</dbReference>
<dbReference type="PANTHER" id="PTHR34414:SF1">
    <property type="entry name" value="SUBTILISIN-LIKE SERINE PROTEASE"/>
    <property type="match status" value="1"/>
</dbReference>
<sequence>MAPPGFRLWPLKTEAFGNENRKCATDVLPATYHYHATPGKRAVGDPAEDVPAFLQSELSLGGLPGLLKHLWFAGAARPAMPLHLHVARGREIVVLDQMHMHLLSTNDSEGRLFVKPVPRFLLSLKFCQENLQCPPGCPCPDPPVTTTCRGIPRSVALGFLYTYACLISSKTDFHLANEKRLLPRNDHNDEPISWPSWKTLARELLHTHAHDPSIFHPRFHRAELRLSRLNTISRLITSRPYARSHHSYGNFFRHNLAWTAAATVFVALVLTAMQVGLATDRLQEDPAFQRASYGFTVFAILAPLGVFGLMVLRALFHLARDMPLLLGWGGRRKRAAAVGAAPVFDAKLTAAVTVVGKQPEP</sequence>
<name>A0AAN6RPV0_9PEZI</name>
<reference evidence="2" key="2">
    <citation type="submission" date="2023-05" db="EMBL/GenBank/DDBJ databases">
        <authorList>
            <consortium name="Lawrence Berkeley National Laboratory"/>
            <person name="Steindorff A."/>
            <person name="Hensen N."/>
            <person name="Bonometti L."/>
            <person name="Westerberg I."/>
            <person name="Brannstrom I.O."/>
            <person name="Guillou S."/>
            <person name="Cros-Aarteil S."/>
            <person name="Calhoun S."/>
            <person name="Haridas S."/>
            <person name="Kuo A."/>
            <person name="Mondo S."/>
            <person name="Pangilinan J."/>
            <person name="Riley R."/>
            <person name="Labutti K."/>
            <person name="Andreopoulos B."/>
            <person name="Lipzen A."/>
            <person name="Chen C."/>
            <person name="Yanf M."/>
            <person name="Daum C."/>
            <person name="Ng V."/>
            <person name="Clum A."/>
            <person name="Ohm R."/>
            <person name="Martin F."/>
            <person name="Silar P."/>
            <person name="Natvig D."/>
            <person name="Lalanne C."/>
            <person name="Gautier V."/>
            <person name="Ament-Velasquez S.L."/>
            <person name="Kruys A."/>
            <person name="Hutchinson M.I."/>
            <person name="Powell A.J."/>
            <person name="Barry K."/>
            <person name="Miller A.N."/>
            <person name="Grigoriev I.V."/>
            <person name="Debuchy R."/>
            <person name="Gladieux P."/>
            <person name="Thoren M.H."/>
            <person name="Johannesson H."/>
        </authorList>
    </citation>
    <scope>NUCLEOTIDE SEQUENCE</scope>
    <source>
        <strain evidence="2">CBS 103.79</strain>
    </source>
</reference>
<gene>
    <name evidence="2" type="ORF">C8A05DRAFT_19295</name>
</gene>
<proteinExistence type="predicted"/>
<protein>
    <submittedName>
        <fullName evidence="2">Uncharacterized protein</fullName>
    </submittedName>
</protein>
<keyword evidence="1" id="KW-0812">Transmembrane</keyword>
<feature type="transmembrane region" description="Helical" evidence="1">
    <location>
        <begin position="295"/>
        <end position="316"/>
    </location>
</feature>
<comment type="caution">
    <text evidence="2">The sequence shown here is derived from an EMBL/GenBank/DDBJ whole genome shotgun (WGS) entry which is preliminary data.</text>
</comment>
<dbReference type="PANTHER" id="PTHR34414">
    <property type="entry name" value="HET DOMAIN-CONTAINING PROTEIN-RELATED"/>
    <property type="match status" value="1"/>
</dbReference>
<dbReference type="AlphaFoldDB" id="A0AAN6RPV0"/>
<dbReference type="Proteomes" id="UP001303889">
    <property type="component" value="Unassembled WGS sequence"/>
</dbReference>